<protein>
    <submittedName>
        <fullName evidence="1">Uncharacterized protein</fullName>
    </submittedName>
</protein>
<reference evidence="1 2" key="1">
    <citation type="journal article" date="2023" name="Plants (Basel)">
        <title>Bridging the Gap: Combining Genomics and Transcriptomics Approaches to Understand Stylosanthes scabra, an Orphan Legume from the Brazilian Caatinga.</title>
        <authorList>
            <person name="Ferreira-Neto J.R.C."/>
            <person name="da Silva M.D."/>
            <person name="Binneck E."/>
            <person name="de Melo N.F."/>
            <person name="da Silva R.H."/>
            <person name="de Melo A.L.T.M."/>
            <person name="Pandolfi V."/>
            <person name="Bustamante F.O."/>
            <person name="Brasileiro-Vidal A.C."/>
            <person name="Benko-Iseppon A.M."/>
        </authorList>
    </citation>
    <scope>NUCLEOTIDE SEQUENCE [LARGE SCALE GENOMIC DNA]</scope>
    <source>
        <tissue evidence="1">Leaves</tissue>
    </source>
</reference>
<evidence type="ECO:0000313" key="1">
    <source>
        <dbReference type="EMBL" id="MED6133649.1"/>
    </source>
</evidence>
<evidence type="ECO:0000313" key="2">
    <source>
        <dbReference type="Proteomes" id="UP001341840"/>
    </source>
</evidence>
<comment type="caution">
    <text evidence="1">The sequence shown here is derived from an EMBL/GenBank/DDBJ whole genome shotgun (WGS) entry which is preliminary data.</text>
</comment>
<sequence length="147" mass="16223">MDFLNPKEAIDVPRHFQGDVRGMWWLSACVTRHVRANASTFNPLRLQFHKSLFFDFHPCGLCHPPDIRSAVVAAAPPPHAHNHHPEPNLIVPPSFVLNFTFPSAFQSSRTRVQAPTSNLCVADLASSAVPPASSHRASNIPSSCKNR</sequence>
<dbReference type="Proteomes" id="UP001341840">
    <property type="component" value="Unassembled WGS sequence"/>
</dbReference>
<dbReference type="EMBL" id="JASCZI010060539">
    <property type="protein sequence ID" value="MED6133649.1"/>
    <property type="molecule type" value="Genomic_DNA"/>
</dbReference>
<accession>A0ABU6SBR0</accession>
<keyword evidence="2" id="KW-1185">Reference proteome</keyword>
<organism evidence="1 2">
    <name type="scientific">Stylosanthes scabra</name>
    <dbReference type="NCBI Taxonomy" id="79078"/>
    <lineage>
        <taxon>Eukaryota</taxon>
        <taxon>Viridiplantae</taxon>
        <taxon>Streptophyta</taxon>
        <taxon>Embryophyta</taxon>
        <taxon>Tracheophyta</taxon>
        <taxon>Spermatophyta</taxon>
        <taxon>Magnoliopsida</taxon>
        <taxon>eudicotyledons</taxon>
        <taxon>Gunneridae</taxon>
        <taxon>Pentapetalae</taxon>
        <taxon>rosids</taxon>
        <taxon>fabids</taxon>
        <taxon>Fabales</taxon>
        <taxon>Fabaceae</taxon>
        <taxon>Papilionoideae</taxon>
        <taxon>50 kb inversion clade</taxon>
        <taxon>dalbergioids sensu lato</taxon>
        <taxon>Dalbergieae</taxon>
        <taxon>Pterocarpus clade</taxon>
        <taxon>Stylosanthes</taxon>
    </lineage>
</organism>
<name>A0ABU6SBR0_9FABA</name>
<proteinExistence type="predicted"/>
<gene>
    <name evidence="1" type="ORF">PIB30_030043</name>
</gene>